<evidence type="ECO:0000256" key="1">
    <source>
        <dbReference type="ARBA" id="ARBA00007831"/>
    </source>
</evidence>
<evidence type="ECO:0000256" key="2">
    <source>
        <dbReference type="ARBA" id="ARBA00022737"/>
    </source>
</evidence>
<dbReference type="WBParaSite" id="nOo.2.0.1.t12836-RA">
    <property type="protein sequence ID" value="nOo.2.0.1.t12836-RA"/>
    <property type="gene ID" value="nOo.2.0.1.g12836"/>
</dbReference>
<dbReference type="FunFam" id="1.10.220.10:FF:000003">
    <property type="entry name" value="Annexin"/>
    <property type="match status" value="1"/>
</dbReference>
<gene>
    <name evidence="5" type="ORF">NOO_LOCUS12836</name>
</gene>
<dbReference type="AlphaFoldDB" id="A0A182EXD6"/>
<dbReference type="GO" id="GO:0005509">
    <property type="term" value="F:calcium ion binding"/>
    <property type="evidence" value="ECO:0007669"/>
    <property type="project" value="InterPro"/>
</dbReference>
<evidence type="ECO:0000256" key="3">
    <source>
        <dbReference type="ARBA" id="ARBA00023216"/>
    </source>
</evidence>
<keyword evidence="4" id="KW-0111">Calcium/phospholipid-binding</keyword>
<dbReference type="InterPro" id="IPR001464">
    <property type="entry name" value="Annexin"/>
</dbReference>
<keyword evidence="3 4" id="KW-0041">Annexin</keyword>
<evidence type="ECO:0000313" key="6">
    <source>
        <dbReference type="Proteomes" id="UP000271087"/>
    </source>
</evidence>
<keyword evidence="4" id="KW-0106">Calcium</keyword>
<proteinExistence type="inferred from homology"/>
<dbReference type="InterPro" id="IPR037104">
    <property type="entry name" value="Annexin_sf"/>
</dbReference>
<dbReference type="Pfam" id="PF00191">
    <property type="entry name" value="Annexin"/>
    <property type="match status" value="1"/>
</dbReference>
<dbReference type="GO" id="GO:0012506">
    <property type="term" value="C:vesicle membrane"/>
    <property type="evidence" value="ECO:0007669"/>
    <property type="project" value="TreeGrafter"/>
</dbReference>
<comment type="similarity">
    <text evidence="1 4">Belongs to the annexin family.</text>
</comment>
<sequence length="123" mass="14039">MMTPSDYDARQLHHAISGIGTKEKILIEIICSRTNDEIHRIKEKYRENYGNSLEDDVEGDTSGHFKRLLIALLQGNRNESMNIDYLKANQTGVLMMLSFLNSLISKSVQSQKTVMTKFIFSVL</sequence>
<reference evidence="7" key="1">
    <citation type="submission" date="2016-06" db="UniProtKB">
        <authorList>
            <consortium name="WormBaseParasite"/>
        </authorList>
    </citation>
    <scope>IDENTIFICATION</scope>
</reference>
<dbReference type="PROSITE" id="PS00223">
    <property type="entry name" value="ANNEXIN_1"/>
    <property type="match status" value="1"/>
</dbReference>
<evidence type="ECO:0000313" key="5">
    <source>
        <dbReference type="EMBL" id="VDN00120.1"/>
    </source>
</evidence>
<evidence type="ECO:0000256" key="4">
    <source>
        <dbReference type="RuleBase" id="RU003540"/>
    </source>
</evidence>
<reference evidence="5 6" key="2">
    <citation type="submission" date="2018-08" db="EMBL/GenBank/DDBJ databases">
        <authorList>
            <person name="Laetsch R D."/>
            <person name="Stevens L."/>
            <person name="Kumar S."/>
            <person name="Blaxter L. M."/>
        </authorList>
    </citation>
    <scope>NUCLEOTIDE SEQUENCE [LARGE SCALE GENOMIC DNA]</scope>
</reference>
<evidence type="ECO:0000313" key="7">
    <source>
        <dbReference type="WBParaSite" id="nOo.2.0.1.t12836-RA"/>
    </source>
</evidence>
<dbReference type="GO" id="GO:0005544">
    <property type="term" value="F:calcium-dependent phospholipid binding"/>
    <property type="evidence" value="ECO:0007669"/>
    <property type="project" value="UniProtKB-KW"/>
</dbReference>
<name>A0A182EXD6_ONCOC</name>
<protein>
    <recommendedName>
        <fullName evidence="4">Annexin</fullName>
    </recommendedName>
</protein>
<dbReference type="Gene3D" id="1.10.220.10">
    <property type="entry name" value="Annexin"/>
    <property type="match status" value="1"/>
</dbReference>
<dbReference type="GO" id="GO:0005634">
    <property type="term" value="C:nucleus"/>
    <property type="evidence" value="ECO:0007669"/>
    <property type="project" value="TreeGrafter"/>
</dbReference>
<dbReference type="OrthoDB" id="37886at2759"/>
<dbReference type="GO" id="GO:0001786">
    <property type="term" value="F:phosphatidylserine binding"/>
    <property type="evidence" value="ECO:0007669"/>
    <property type="project" value="TreeGrafter"/>
</dbReference>
<accession>A0A182EXD6</accession>
<keyword evidence="2 4" id="KW-0677">Repeat</keyword>
<keyword evidence="6" id="KW-1185">Reference proteome</keyword>
<dbReference type="EMBL" id="UYRW01012228">
    <property type="protein sequence ID" value="VDN00120.1"/>
    <property type="molecule type" value="Genomic_DNA"/>
</dbReference>
<dbReference type="PRINTS" id="PR00196">
    <property type="entry name" value="ANNEXIN"/>
</dbReference>
<organism evidence="7">
    <name type="scientific">Onchocerca ochengi</name>
    <name type="common">Filarial nematode worm</name>
    <dbReference type="NCBI Taxonomy" id="42157"/>
    <lineage>
        <taxon>Eukaryota</taxon>
        <taxon>Metazoa</taxon>
        <taxon>Ecdysozoa</taxon>
        <taxon>Nematoda</taxon>
        <taxon>Chromadorea</taxon>
        <taxon>Rhabditida</taxon>
        <taxon>Spirurina</taxon>
        <taxon>Spiruromorpha</taxon>
        <taxon>Filarioidea</taxon>
        <taxon>Onchocercidae</taxon>
        <taxon>Onchocerca</taxon>
    </lineage>
</organism>
<dbReference type="PROSITE" id="PS51897">
    <property type="entry name" value="ANNEXIN_2"/>
    <property type="match status" value="1"/>
</dbReference>
<dbReference type="Proteomes" id="UP000271087">
    <property type="component" value="Unassembled WGS sequence"/>
</dbReference>
<dbReference type="InterPro" id="IPR018502">
    <property type="entry name" value="Annexin_repeat"/>
</dbReference>
<dbReference type="PANTHER" id="PTHR10502">
    <property type="entry name" value="ANNEXIN"/>
    <property type="match status" value="1"/>
</dbReference>
<dbReference type="PANTHER" id="PTHR10502:SF233">
    <property type="entry name" value="ANNEXIN B9"/>
    <property type="match status" value="1"/>
</dbReference>
<dbReference type="GO" id="GO:0005737">
    <property type="term" value="C:cytoplasm"/>
    <property type="evidence" value="ECO:0007669"/>
    <property type="project" value="TreeGrafter"/>
</dbReference>
<dbReference type="GO" id="GO:0005886">
    <property type="term" value="C:plasma membrane"/>
    <property type="evidence" value="ECO:0007669"/>
    <property type="project" value="TreeGrafter"/>
</dbReference>
<dbReference type="InterPro" id="IPR018252">
    <property type="entry name" value="Annexin_repeat_CS"/>
</dbReference>
<dbReference type="STRING" id="42157.A0A182EXD6"/>
<comment type="domain">
    <text evidence="4">A pair of annexin repeats may form one binding site for calcium and phospholipid.</text>
</comment>
<dbReference type="GO" id="GO:0032509">
    <property type="term" value="P:endosome transport via multivesicular body sorting pathway"/>
    <property type="evidence" value="ECO:0007669"/>
    <property type="project" value="TreeGrafter"/>
</dbReference>
<dbReference type="SUPFAM" id="SSF47874">
    <property type="entry name" value="Annexin"/>
    <property type="match status" value="1"/>
</dbReference>
<dbReference type="SMART" id="SM00335">
    <property type="entry name" value="ANX"/>
    <property type="match status" value="1"/>
</dbReference>